<dbReference type="InterPro" id="IPR015915">
    <property type="entry name" value="Kelch-typ_b-propeller"/>
</dbReference>
<keyword evidence="3" id="KW-0732">Signal</keyword>
<evidence type="ECO:0000313" key="4">
    <source>
        <dbReference type="EMBL" id="KAK3367959.1"/>
    </source>
</evidence>
<feature type="chain" id="PRO_5042103501" evidence="3">
    <location>
        <begin position="20"/>
        <end position="323"/>
    </location>
</feature>
<dbReference type="Gene3D" id="2.120.10.80">
    <property type="entry name" value="Kelch-type beta propeller"/>
    <property type="match status" value="2"/>
</dbReference>
<gene>
    <name evidence="4" type="ORF">B0H63DRAFT_490061</name>
</gene>
<reference evidence="4" key="1">
    <citation type="journal article" date="2023" name="Mol. Phylogenet. Evol.">
        <title>Genome-scale phylogeny and comparative genomics of the fungal order Sordariales.</title>
        <authorList>
            <person name="Hensen N."/>
            <person name="Bonometti L."/>
            <person name="Westerberg I."/>
            <person name="Brannstrom I.O."/>
            <person name="Guillou S."/>
            <person name="Cros-Aarteil S."/>
            <person name="Calhoun S."/>
            <person name="Haridas S."/>
            <person name="Kuo A."/>
            <person name="Mondo S."/>
            <person name="Pangilinan J."/>
            <person name="Riley R."/>
            <person name="LaButti K."/>
            <person name="Andreopoulos B."/>
            <person name="Lipzen A."/>
            <person name="Chen C."/>
            <person name="Yan M."/>
            <person name="Daum C."/>
            <person name="Ng V."/>
            <person name="Clum A."/>
            <person name="Steindorff A."/>
            <person name="Ohm R.A."/>
            <person name="Martin F."/>
            <person name="Silar P."/>
            <person name="Natvig D.O."/>
            <person name="Lalanne C."/>
            <person name="Gautier V."/>
            <person name="Ament-Velasquez S.L."/>
            <person name="Kruys A."/>
            <person name="Hutchinson M.I."/>
            <person name="Powell A.J."/>
            <person name="Barry K."/>
            <person name="Miller A.N."/>
            <person name="Grigoriev I.V."/>
            <person name="Debuchy R."/>
            <person name="Gladieux P."/>
            <person name="Hiltunen Thoren M."/>
            <person name="Johannesson H."/>
        </authorList>
    </citation>
    <scope>NUCLEOTIDE SEQUENCE</scope>
    <source>
        <strain evidence="4">CBS 232.78</strain>
    </source>
</reference>
<protein>
    <submittedName>
        <fullName evidence="4">Kelch repeat-containing protein</fullName>
    </submittedName>
</protein>
<keyword evidence="1" id="KW-0880">Kelch repeat</keyword>
<dbReference type="Pfam" id="PF24681">
    <property type="entry name" value="Kelch_KLHDC2_KLHL20_DRC7"/>
    <property type="match status" value="1"/>
</dbReference>
<evidence type="ECO:0000256" key="2">
    <source>
        <dbReference type="ARBA" id="ARBA00022737"/>
    </source>
</evidence>
<accession>A0AAE0K0W0</accession>
<proteinExistence type="predicted"/>
<dbReference type="SMART" id="SM00612">
    <property type="entry name" value="Kelch"/>
    <property type="match status" value="5"/>
</dbReference>
<organism evidence="4 5">
    <name type="scientific">Podospora didyma</name>
    <dbReference type="NCBI Taxonomy" id="330526"/>
    <lineage>
        <taxon>Eukaryota</taxon>
        <taxon>Fungi</taxon>
        <taxon>Dikarya</taxon>
        <taxon>Ascomycota</taxon>
        <taxon>Pezizomycotina</taxon>
        <taxon>Sordariomycetes</taxon>
        <taxon>Sordariomycetidae</taxon>
        <taxon>Sordariales</taxon>
        <taxon>Podosporaceae</taxon>
        <taxon>Podospora</taxon>
    </lineage>
</organism>
<keyword evidence="2" id="KW-0677">Repeat</keyword>
<comment type="caution">
    <text evidence="4">The sequence shown here is derived from an EMBL/GenBank/DDBJ whole genome shotgun (WGS) entry which is preliminary data.</text>
</comment>
<dbReference type="Proteomes" id="UP001285441">
    <property type="component" value="Unassembled WGS sequence"/>
</dbReference>
<dbReference type="PANTHER" id="PTHR24412">
    <property type="entry name" value="KELCH PROTEIN"/>
    <property type="match status" value="1"/>
</dbReference>
<evidence type="ECO:0000256" key="1">
    <source>
        <dbReference type="ARBA" id="ARBA00022441"/>
    </source>
</evidence>
<name>A0AAE0K0W0_9PEZI</name>
<reference evidence="4" key="2">
    <citation type="submission" date="2023-06" db="EMBL/GenBank/DDBJ databases">
        <authorList>
            <consortium name="Lawrence Berkeley National Laboratory"/>
            <person name="Haridas S."/>
            <person name="Hensen N."/>
            <person name="Bonometti L."/>
            <person name="Westerberg I."/>
            <person name="Brannstrom I.O."/>
            <person name="Guillou S."/>
            <person name="Cros-Aarteil S."/>
            <person name="Calhoun S."/>
            <person name="Kuo A."/>
            <person name="Mondo S."/>
            <person name="Pangilinan J."/>
            <person name="Riley R."/>
            <person name="LaButti K."/>
            <person name="Andreopoulos B."/>
            <person name="Lipzen A."/>
            <person name="Chen C."/>
            <person name="Yanf M."/>
            <person name="Daum C."/>
            <person name="Ng V."/>
            <person name="Clum A."/>
            <person name="Steindorff A."/>
            <person name="Ohm R."/>
            <person name="Martin F."/>
            <person name="Silar P."/>
            <person name="Natvig D."/>
            <person name="Lalanne C."/>
            <person name="Gautier V."/>
            <person name="Ament-velasquez S.L."/>
            <person name="Kruys A."/>
            <person name="Hutchinson M.I."/>
            <person name="Powell A.J."/>
            <person name="Barry K."/>
            <person name="Miller A.N."/>
            <person name="Grigoriev I.V."/>
            <person name="Debuchy R."/>
            <person name="Gladieux P."/>
            <person name="Thoren M.H."/>
            <person name="Johannesson H."/>
        </authorList>
    </citation>
    <scope>NUCLEOTIDE SEQUENCE</scope>
    <source>
        <strain evidence="4">CBS 232.78</strain>
    </source>
</reference>
<evidence type="ECO:0000256" key="3">
    <source>
        <dbReference type="SAM" id="SignalP"/>
    </source>
</evidence>
<dbReference type="InterPro" id="IPR011043">
    <property type="entry name" value="Gal_Oxase/kelch_b-propeller"/>
</dbReference>
<dbReference type="AlphaFoldDB" id="A0AAE0K0W0"/>
<dbReference type="PANTHER" id="PTHR24412:SF441">
    <property type="entry name" value="KELCH-LIKE PROTEIN 28"/>
    <property type="match status" value="1"/>
</dbReference>
<feature type="signal peptide" evidence="3">
    <location>
        <begin position="1"/>
        <end position="19"/>
    </location>
</feature>
<evidence type="ECO:0000313" key="5">
    <source>
        <dbReference type="Proteomes" id="UP001285441"/>
    </source>
</evidence>
<dbReference type="SUPFAM" id="SSF50965">
    <property type="entry name" value="Galactose oxidase, central domain"/>
    <property type="match status" value="1"/>
</dbReference>
<keyword evidence="5" id="KW-1185">Reference proteome</keyword>
<dbReference type="EMBL" id="JAULSW010000011">
    <property type="protein sequence ID" value="KAK3367959.1"/>
    <property type="molecule type" value="Genomic_DNA"/>
</dbReference>
<sequence length="323" mass="33677">MYTARILTAALATMQGVHAQSWTNLTTLPGTLQEHITIRLSHTKIATLGGLVKNGSTTNQVLIYDLTTSLWKQAAPMPVALNHPNALIHDGRVYVLGGLSGAKGWPPSLNSSVYDPHHDTWTALAPVPAAIAKGSAASAVNNGTIYLAGGILNVYGDTVNTVTAYHIPSNKWIEVPPAAAHLPGGRDHMGYAQIGTKWYVVGGRENGATSTKDTVFILDLLDISAGWKTGAGKMPTPRGGISAAAVGTNIFTFGGEGNTASPQGVFNNTEVYDVVSDTWATLPPMDVPRHGTSAVSIGGKVYIPGGAILQGEGGVDVFTVFTP</sequence>
<dbReference type="InterPro" id="IPR006652">
    <property type="entry name" value="Kelch_1"/>
</dbReference>